<accession>A0AAV7RRR1</accession>
<dbReference type="EMBL" id="JANPWB010000009">
    <property type="protein sequence ID" value="KAJ1154462.1"/>
    <property type="molecule type" value="Genomic_DNA"/>
</dbReference>
<reference evidence="1" key="1">
    <citation type="journal article" date="2022" name="bioRxiv">
        <title>Sequencing and chromosome-scale assembly of the giantPleurodeles waltlgenome.</title>
        <authorList>
            <person name="Brown T."/>
            <person name="Elewa A."/>
            <person name="Iarovenko S."/>
            <person name="Subramanian E."/>
            <person name="Araus A.J."/>
            <person name="Petzold A."/>
            <person name="Susuki M."/>
            <person name="Suzuki K.-i.T."/>
            <person name="Hayashi T."/>
            <person name="Toyoda A."/>
            <person name="Oliveira C."/>
            <person name="Osipova E."/>
            <person name="Leigh N.D."/>
            <person name="Simon A."/>
            <person name="Yun M.H."/>
        </authorList>
    </citation>
    <scope>NUCLEOTIDE SEQUENCE</scope>
    <source>
        <strain evidence="1">20211129_DDA</strain>
        <tissue evidence="1">Liver</tissue>
    </source>
</reference>
<name>A0AAV7RRR1_PLEWA</name>
<keyword evidence="2" id="KW-1185">Reference proteome</keyword>
<proteinExistence type="predicted"/>
<gene>
    <name evidence="1" type="ORF">NDU88_007214</name>
</gene>
<evidence type="ECO:0000313" key="1">
    <source>
        <dbReference type="EMBL" id="KAJ1154462.1"/>
    </source>
</evidence>
<dbReference type="AlphaFoldDB" id="A0AAV7RRR1"/>
<protein>
    <submittedName>
        <fullName evidence="1">Uncharacterized protein</fullName>
    </submittedName>
</protein>
<organism evidence="1 2">
    <name type="scientific">Pleurodeles waltl</name>
    <name type="common">Iberian ribbed newt</name>
    <dbReference type="NCBI Taxonomy" id="8319"/>
    <lineage>
        <taxon>Eukaryota</taxon>
        <taxon>Metazoa</taxon>
        <taxon>Chordata</taxon>
        <taxon>Craniata</taxon>
        <taxon>Vertebrata</taxon>
        <taxon>Euteleostomi</taxon>
        <taxon>Amphibia</taxon>
        <taxon>Batrachia</taxon>
        <taxon>Caudata</taxon>
        <taxon>Salamandroidea</taxon>
        <taxon>Salamandridae</taxon>
        <taxon>Pleurodelinae</taxon>
        <taxon>Pleurodeles</taxon>
    </lineage>
</organism>
<sequence length="82" mass="8925">MSTAPPGTQHVEMAPTLHDEKLAKLLEAIATTGQDLCYRVDAVAVEVSLLREDQKNLSARVASTESKLRDLRPSLTVTILPL</sequence>
<comment type="caution">
    <text evidence="1">The sequence shown here is derived from an EMBL/GenBank/DDBJ whole genome shotgun (WGS) entry which is preliminary data.</text>
</comment>
<dbReference type="Proteomes" id="UP001066276">
    <property type="component" value="Chromosome 5"/>
</dbReference>
<evidence type="ECO:0000313" key="2">
    <source>
        <dbReference type="Proteomes" id="UP001066276"/>
    </source>
</evidence>